<organism evidence="2 3">
    <name type="scientific">Puniceicoccus vermicola</name>
    <dbReference type="NCBI Taxonomy" id="388746"/>
    <lineage>
        <taxon>Bacteria</taxon>
        <taxon>Pseudomonadati</taxon>
        <taxon>Verrucomicrobiota</taxon>
        <taxon>Opitutia</taxon>
        <taxon>Puniceicoccales</taxon>
        <taxon>Puniceicoccaceae</taxon>
        <taxon>Puniceicoccus</taxon>
    </lineage>
</organism>
<proteinExistence type="predicted"/>
<accession>A0A7X1AXF0</accession>
<dbReference type="RefSeq" id="WP_185692234.1">
    <property type="nucleotide sequence ID" value="NZ_JACHVA010000053.1"/>
</dbReference>
<sequence length="227" mass="24467">MRLHRAAFWGMGFLFCCVQSGSAALIAYWDMDAGTVSGKLPANGGAQAGSVSASIVDIGAGFSNTVEADVAGTDLNLSGAEGDPNRAVGFYRIGSVYENGSFRMAGFDFTGQSDVRISFAYDSLSAFTWNSNLHVDYRINDGQWIDFDEGQSWLDGYVIADISLPSDLNNQSDVDIRIRTNNWLSSYGHLDIDNLQVNAVPEFSQVGLGLALAALLAVGSRRRRQVT</sequence>
<comment type="caution">
    <text evidence="2">The sequence shown here is derived from an EMBL/GenBank/DDBJ whole genome shotgun (WGS) entry which is preliminary data.</text>
</comment>
<keyword evidence="1" id="KW-0732">Signal</keyword>
<protein>
    <recommendedName>
        <fullName evidence="4">PEP-CTERM sorting domain-containing protein</fullName>
    </recommendedName>
</protein>
<keyword evidence="3" id="KW-1185">Reference proteome</keyword>
<name>A0A7X1AXF0_9BACT</name>
<feature type="signal peptide" evidence="1">
    <location>
        <begin position="1"/>
        <end position="23"/>
    </location>
</feature>
<evidence type="ECO:0008006" key="4">
    <source>
        <dbReference type="Google" id="ProtNLM"/>
    </source>
</evidence>
<gene>
    <name evidence="2" type="ORF">H5P30_07005</name>
</gene>
<evidence type="ECO:0000313" key="2">
    <source>
        <dbReference type="EMBL" id="MBC2601524.1"/>
    </source>
</evidence>
<dbReference type="AlphaFoldDB" id="A0A7X1AXF0"/>
<dbReference type="Proteomes" id="UP000525652">
    <property type="component" value="Unassembled WGS sequence"/>
</dbReference>
<evidence type="ECO:0000313" key="3">
    <source>
        <dbReference type="Proteomes" id="UP000525652"/>
    </source>
</evidence>
<reference evidence="2 3" key="1">
    <citation type="submission" date="2020-07" db="EMBL/GenBank/DDBJ databases">
        <authorList>
            <person name="Feng X."/>
        </authorList>
    </citation>
    <scope>NUCLEOTIDE SEQUENCE [LARGE SCALE GENOMIC DNA]</scope>
    <source>
        <strain evidence="2 3">JCM14086</strain>
    </source>
</reference>
<evidence type="ECO:0000256" key="1">
    <source>
        <dbReference type="SAM" id="SignalP"/>
    </source>
</evidence>
<dbReference type="EMBL" id="JACHVA010000053">
    <property type="protein sequence ID" value="MBC2601524.1"/>
    <property type="molecule type" value="Genomic_DNA"/>
</dbReference>
<feature type="chain" id="PRO_5030713604" description="PEP-CTERM sorting domain-containing protein" evidence="1">
    <location>
        <begin position="24"/>
        <end position="227"/>
    </location>
</feature>